<keyword evidence="1" id="KW-0812">Transmembrane</keyword>
<accession>A0ABS6GM93</accession>
<proteinExistence type="predicted"/>
<evidence type="ECO:0008006" key="4">
    <source>
        <dbReference type="Google" id="ProtNLM"/>
    </source>
</evidence>
<dbReference type="EMBL" id="JAHLZF010000004">
    <property type="protein sequence ID" value="MBU6080236.1"/>
    <property type="molecule type" value="Genomic_DNA"/>
</dbReference>
<evidence type="ECO:0000313" key="3">
    <source>
        <dbReference type="Proteomes" id="UP000812672"/>
    </source>
</evidence>
<dbReference type="Proteomes" id="UP000812672">
    <property type="component" value="Unassembled WGS sequence"/>
</dbReference>
<reference evidence="2 3" key="1">
    <citation type="journal article" date="2011" name="Int. J. Syst. Evol. Microbiol.">
        <title>Allobacillus halotolerans gen. nov., sp. nov. isolated from shrimp paste.</title>
        <authorList>
            <person name="Sheu S.Y."/>
            <person name="Arun A.B."/>
            <person name="Jiang S.R."/>
            <person name="Young C.C."/>
            <person name="Chen W.M."/>
        </authorList>
    </citation>
    <scope>NUCLEOTIDE SEQUENCE [LARGE SCALE GENOMIC DNA]</scope>
    <source>
        <strain evidence="2 3">LMG 24826</strain>
    </source>
</reference>
<organism evidence="2 3">
    <name type="scientific">Allobacillus halotolerans</name>
    <dbReference type="NCBI Taxonomy" id="570278"/>
    <lineage>
        <taxon>Bacteria</taxon>
        <taxon>Bacillati</taxon>
        <taxon>Bacillota</taxon>
        <taxon>Bacilli</taxon>
        <taxon>Bacillales</taxon>
        <taxon>Bacillaceae</taxon>
        <taxon>Allobacillus</taxon>
    </lineage>
</organism>
<feature type="transmembrane region" description="Helical" evidence="1">
    <location>
        <begin position="6"/>
        <end position="24"/>
    </location>
</feature>
<gene>
    <name evidence="2" type="ORF">KQ486_04340</name>
</gene>
<keyword evidence="1" id="KW-0472">Membrane</keyword>
<name>A0ABS6GM93_9BACI</name>
<evidence type="ECO:0000313" key="2">
    <source>
        <dbReference type="EMBL" id="MBU6080236.1"/>
    </source>
</evidence>
<feature type="transmembrane region" description="Helical" evidence="1">
    <location>
        <begin position="36"/>
        <end position="61"/>
    </location>
</feature>
<keyword evidence="3" id="KW-1185">Reference proteome</keyword>
<evidence type="ECO:0000256" key="1">
    <source>
        <dbReference type="SAM" id="Phobius"/>
    </source>
</evidence>
<dbReference type="RefSeq" id="WP_144160890.1">
    <property type="nucleotide sequence ID" value="NZ_CAUPKR010000008.1"/>
</dbReference>
<comment type="caution">
    <text evidence="2">The sequence shown here is derived from an EMBL/GenBank/DDBJ whole genome shotgun (WGS) entry which is preliminary data.</text>
</comment>
<sequence>MYFYLFLTMVVSIIALIITIMIGNQGKKDYNSNKSFSSLSVMYVILIPLIIVFGFIGWYLFL</sequence>
<keyword evidence="1" id="KW-1133">Transmembrane helix</keyword>
<protein>
    <recommendedName>
        <fullName evidence="4">BshB3 potential contributor to bacillithiol synthesis</fullName>
    </recommendedName>
</protein>